<organism evidence="11 12">
    <name type="scientific">Trypanosoma cruzi</name>
    <dbReference type="NCBI Taxonomy" id="5693"/>
    <lineage>
        <taxon>Eukaryota</taxon>
        <taxon>Discoba</taxon>
        <taxon>Euglenozoa</taxon>
        <taxon>Kinetoplastea</taxon>
        <taxon>Metakinetoplastina</taxon>
        <taxon>Trypanosomatida</taxon>
        <taxon>Trypanosomatidae</taxon>
        <taxon>Trypanosoma</taxon>
        <taxon>Schizotrypanum</taxon>
    </lineage>
</organism>
<dbReference type="InterPro" id="IPR000056">
    <property type="entry name" value="Ribul_P_3_epim-like"/>
</dbReference>
<keyword evidence="10" id="KW-1133">Transmembrane helix</keyword>
<dbReference type="InterPro" id="IPR026019">
    <property type="entry name" value="Ribul_P_3_epim"/>
</dbReference>
<dbReference type="VEuPathDB" id="TriTrypDB:ECC02_008082"/>
<evidence type="ECO:0000256" key="2">
    <source>
        <dbReference type="ARBA" id="ARBA00001936"/>
    </source>
</evidence>
<dbReference type="Gene3D" id="3.20.20.70">
    <property type="entry name" value="Aldolase class I"/>
    <property type="match status" value="1"/>
</dbReference>
<dbReference type="InterPro" id="IPR011060">
    <property type="entry name" value="RibuloseP-bd_barrel"/>
</dbReference>
<protein>
    <recommendedName>
        <fullName evidence="7">ribulose-phosphate 3-epimerase</fullName>
        <ecNumber evidence="7">5.1.3.1</ecNumber>
    </recommendedName>
</protein>
<dbReference type="PROSITE" id="PS01086">
    <property type="entry name" value="RIBUL_P_3_EPIMER_2"/>
    <property type="match status" value="1"/>
</dbReference>
<dbReference type="Pfam" id="PF00834">
    <property type="entry name" value="Ribul_P_3_epim"/>
    <property type="match status" value="1"/>
</dbReference>
<evidence type="ECO:0000256" key="9">
    <source>
        <dbReference type="ARBA" id="ARBA00023235"/>
    </source>
</evidence>
<dbReference type="NCBIfam" id="NF004076">
    <property type="entry name" value="PRK05581.1-4"/>
    <property type="match status" value="1"/>
</dbReference>
<reference evidence="11 12" key="1">
    <citation type="journal article" date="2019" name="Genome Biol. Evol.">
        <title>Nanopore Sequencing Significantly Improves Genome Assembly of the Protozoan Parasite Trypanosoma cruzi.</title>
        <authorList>
            <person name="Diaz-Viraque F."/>
            <person name="Pita S."/>
            <person name="Greif G."/>
            <person name="de Souza R.C.M."/>
            <person name="Iraola G."/>
            <person name="Robello C."/>
        </authorList>
    </citation>
    <scope>NUCLEOTIDE SEQUENCE [LARGE SCALE GENOMIC DNA]</scope>
    <source>
        <strain evidence="11 12">Berenice</strain>
    </source>
</reference>
<dbReference type="EMBL" id="JABDHM010000081">
    <property type="protein sequence ID" value="KAF5219000.1"/>
    <property type="molecule type" value="Genomic_DNA"/>
</dbReference>
<keyword evidence="10" id="KW-0472">Membrane</keyword>
<dbReference type="CDD" id="cd00429">
    <property type="entry name" value="RPE"/>
    <property type="match status" value="1"/>
</dbReference>
<dbReference type="VEuPathDB" id="TriTrypDB:BCY84_16286"/>
<gene>
    <name evidence="11" type="ORF">ECC02_008082</name>
</gene>
<evidence type="ECO:0000256" key="6">
    <source>
        <dbReference type="ARBA" id="ARBA00009541"/>
    </source>
</evidence>
<comment type="cofactor">
    <cofactor evidence="5">
        <name>Fe(2+)</name>
        <dbReference type="ChEBI" id="CHEBI:29033"/>
    </cofactor>
</comment>
<comment type="cofactor">
    <cofactor evidence="3">
        <name>Co(2+)</name>
        <dbReference type="ChEBI" id="CHEBI:48828"/>
    </cofactor>
</comment>
<dbReference type="InterPro" id="IPR013785">
    <property type="entry name" value="Aldolase_TIM"/>
</dbReference>
<comment type="similarity">
    <text evidence="6">Belongs to the ribulose-phosphate 3-epimerase family.</text>
</comment>
<evidence type="ECO:0000256" key="5">
    <source>
        <dbReference type="ARBA" id="ARBA00001954"/>
    </source>
</evidence>
<dbReference type="GO" id="GO:0006098">
    <property type="term" value="P:pentose-phosphate shunt"/>
    <property type="evidence" value="ECO:0007669"/>
    <property type="project" value="InterPro"/>
</dbReference>
<dbReference type="FunFam" id="3.20.20.70:FF:000171">
    <property type="entry name" value="Ribulose-phosphate 3-epimerase"/>
    <property type="match status" value="1"/>
</dbReference>
<dbReference type="PANTHER" id="PTHR11749">
    <property type="entry name" value="RIBULOSE-5-PHOSPHATE-3-EPIMERASE"/>
    <property type="match status" value="1"/>
</dbReference>
<proteinExistence type="inferred from homology"/>
<comment type="catalytic activity">
    <reaction evidence="1">
        <text>D-ribulose 5-phosphate = D-xylulose 5-phosphate</text>
        <dbReference type="Rhea" id="RHEA:13677"/>
        <dbReference type="ChEBI" id="CHEBI:57737"/>
        <dbReference type="ChEBI" id="CHEBI:58121"/>
        <dbReference type="EC" id="5.1.3.1"/>
    </reaction>
</comment>
<comment type="cofactor">
    <cofactor evidence="4">
        <name>Zn(2+)</name>
        <dbReference type="ChEBI" id="CHEBI:29105"/>
    </cofactor>
</comment>
<accession>A0A7J6XYB1</accession>
<feature type="transmembrane region" description="Helical" evidence="10">
    <location>
        <begin position="64"/>
        <end position="85"/>
    </location>
</feature>
<dbReference type="Proteomes" id="UP000583944">
    <property type="component" value="Unassembled WGS sequence"/>
</dbReference>
<dbReference type="GO" id="GO:0005737">
    <property type="term" value="C:cytoplasm"/>
    <property type="evidence" value="ECO:0007669"/>
    <property type="project" value="UniProtKB-ARBA"/>
</dbReference>
<evidence type="ECO:0000256" key="8">
    <source>
        <dbReference type="ARBA" id="ARBA00022723"/>
    </source>
</evidence>
<dbReference type="PROSITE" id="PS01085">
    <property type="entry name" value="RIBUL_P_3_EPIMER_1"/>
    <property type="match status" value="1"/>
</dbReference>
<comment type="cofactor">
    <cofactor evidence="2">
        <name>Mn(2+)</name>
        <dbReference type="ChEBI" id="CHEBI:29035"/>
    </cofactor>
</comment>
<dbReference type="NCBIfam" id="TIGR01163">
    <property type="entry name" value="rpe"/>
    <property type="match status" value="1"/>
</dbReference>
<dbReference type="EC" id="5.1.3.1" evidence="7"/>
<dbReference type="AlphaFoldDB" id="A0A7J6XYB1"/>
<name>A0A7J6XYB1_TRYCR</name>
<comment type="caution">
    <text evidence="11">The sequence shown here is derived from an EMBL/GenBank/DDBJ whole genome shotgun (WGS) entry which is preliminary data.</text>
</comment>
<keyword evidence="10" id="KW-0812">Transmembrane</keyword>
<dbReference type="HAMAP" id="MF_02227">
    <property type="entry name" value="RPE"/>
    <property type="match status" value="1"/>
</dbReference>
<dbReference type="SUPFAM" id="SSF51366">
    <property type="entry name" value="Ribulose-phoshate binding barrel"/>
    <property type="match status" value="1"/>
</dbReference>
<keyword evidence="8" id="KW-0479">Metal-binding</keyword>
<evidence type="ECO:0000256" key="7">
    <source>
        <dbReference type="ARBA" id="ARBA00013188"/>
    </source>
</evidence>
<evidence type="ECO:0000313" key="12">
    <source>
        <dbReference type="Proteomes" id="UP000583944"/>
    </source>
</evidence>
<evidence type="ECO:0000256" key="4">
    <source>
        <dbReference type="ARBA" id="ARBA00001947"/>
    </source>
</evidence>
<evidence type="ECO:0000256" key="1">
    <source>
        <dbReference type="ARBA" id="ARBA00001782"/>
    </source>
</evidence>
<sequence length="327" mass="36042">MKHGFYLRAERNGCGSGVERKKGETLFVLCLYSSVSLFVVFLTFPPPLLKTSLVLWNFPAGVWLFGRESNLLLFISFFLEVFSMFDHQDRGTWLSADRPDTLRPIIAPSILASDFARLLDECKDVLSVEGGASEWLHVDVMDGHFVPNISIGMCVVEALRKHLQHTFLDVHCMVSHPDRWVDEMAKAGASQMTFHVEAAECPKAVARHIRAAGMQCGVALKPKTPASAVTELIEEKLVDMVLVMTVEPGFGGQSFMHDMMPKVAELRRAYPHLNIQVDGGLGEKTIDAAAEAGANIIVAGTSIFKAAVRKQATETMRNAVKKSLTPK</sequence>
<dbReference type="GO" id="GO:0046872">
    <property type="term" value="F:metal ion binding"/>
    <property type="evidence" value="ECO:0007669"/>
    <property type="project" value="UniProtKB-KW"/>
</dbReference>
<evidence type="ECO:0000256" key="3">
    <source>
        <dbReference type="ARBA" id="ARBA00001941"/>
    </source>
</evidence>
<dbReference type="GO" id="GO:0005975">
    <property type="term" value="P:carbohydrate metabolic process"/>
    <property type="evidence" value="ECO:0007669"/>
    <property type="project" value="InterPro"/>
</dbReference>
<evidence type="ECO:0000313" key="11">
    <source>
        <dbReference type="EMBL" id="KAF5219000.1"/>
    </source>
</evidence>
<evidence type="ECO:0000256" key="10">
    <source>
        <dbReference type="SAM" id="Phobius"/>
    </source>
</evidence>
<keyword evidence="9" id="KW-0413">Isomerase</keyword>
<feature type="transmembrane region" description="Helical" evidence="10">
    <location>
        <begin position="26"/>
        <end position="44"/>
    </location>
</feature>
<dbReference type="GO" id="GO:0004750">
    <property type="term" value="F:D-ribulose-phosphate 3-epimerase activity"/>
    <property type="evidence" value="ECO:0007669"/>
    <property type="project" value="UniProtKB-EC"/>
</dbReference>